<dbReference type="Proteomes" id="UP000485058">
    <property type="component" value="Unassembled WGS sequence"/>
</dbReference>
<feature type="non-terminal residue" evidence="1">
    <location>
        <position position="1"/>
    </location>
</feature>
<organism evidence="1 2">
    <name type="scientific">Haematococcus lacustris</name>
    <name type="common">Green alga</name>
    <name type="synonym">Haematococcus pluvialis</name>
    <dbReference type="NCBI Taxonomy" id="44745"/>
    <lineage>
        <taxon>Eukaryota</taxon>
        <taxon>Viridiplantae</taxon>
        <taxon>Chlorophyta</taxon>
        <taxon>core chlorophytes</taxon>
        <taxon>Chlorophyceae</taxon>
        <taxon>CS clade</taxon>
        <taxon>Chlamydomonadales</taxon>
        <taxon>Haematococcaceae</taxon>
        <taxon>Haematococcus</taxon>
    </lineage>
</organism>
<reference evidence="1 2" key="1">
    <citation type="submission" date="2020-02" db="EMBL/GenBank/DDBJ databases">
        <title>Draft genome sequence of Haematococcus lacustris strain NIES-144.</title>
        <authorList>
            <person name="Morimoto D."/>
            <person name="Nakagawa S."/>
            <person name="Yoshida T."/>
            <person name="Sawayama S."/>
        </authorList>
    </citation>
    <scope>NUCLEOTIDE SEQUENCE [LARGE SCALE GENOMIC DNA]</scope>
    <source>
        <strain evidence="1 2">NIES-144</strain>
    </source>
</reference>
<gene>
    <name evidence="1" type="ORF">HaLaN_31409</name>
</gene>
<sequence>GPPRPDQPAPGRRVQPWWPGRLWLAHLCGGHRHSLVTPGLYEPGGDRGVLHWQFELGRQRSWHACGRHRRGGHSRRREERHRARGEGAGRSGLWLLLQHHLGAGM</sequence>
<dbReference type="EMBL" id="BLLF01006404">
    <property type="protein sequence ID" value="GFH32223.1"/>
    <property type="molecule type" value="Genomic_DNA"/>
</dbReference>
<keyword evidence="2" id="KW-1185">Reference proteome</keyword>
<protein>
    <submittedName>
        <fullName evidence="1">Uncharacterized protein</fullName>
    </submittedName>
</protein>
<evidence type="ECO:0000313" key="2">
    <source>
        <dbReference type="Proteomes" id="UP000485058"/>
    </source>
</evidence>
<dbReference type="AlphaFoldDB" id="A0A6A0AIU9"/>
<evidence type="ECO:0000313" key="1">
    <source>
        <dbReference type="EMBL" id="GFH32223.1"/>
    </source>
</evidence>
<name>A0A6A0AIU9_HAELA</name>
<feature type="non-terminal residue" evidence="1">
    <location>
        <position position="105"/>
    </location>
</feature>
<proteinExistence type="predicted"/>
<accession>A0A6A0AIU9</accession>
<comment type="caution">
    <text evidence="1">The sequence shown here is derived from an EMBL/GenBank/DDBJ whole genome shotgun (WGS) entry which is preliminary data.</text>
</comment>